<evidence type="ECO:0000313" key="7">
    <source>
        <dbReference type="Proteomes" id="UP000235392"/>
    </source>
</evidence>
<dbReference type="EMBL" id="PGCI01000978">
    <property type="protein sequence ID" value="PLW10089.1"/>
    <property type="molecule type" value="Genomic_DNA"/>
</dbReference>
<accession>A0A2N5SA34</accession>
<evidence type="ECO:0000313" key="4">
    <source>
        <dbReference type="EMBL" id="PLW49324.1"/>
    </source>
</evidence>
<reference evidence="6 7" key="1">
    <citation type="submission" date="2017-11" db="EMBL/GenBank/DDBJ databases">
        <title>De novo assembly and phasing of dikaryotic genomes from two isolates of Puccinia coronata f. sp. avenae, the causal agent of oat crown rust.</title>
        <authorList>
            <person name="Miller M.E."/>
            <person name="Zhang Y."/>
            <person name="Omidvar V."/>
            <person name="Sperschneider J."/>
            <person name="Schwessinger B."/>
            <person name="Raley C."/>
            <person name="Palmer J.M."/>
            <person name="Garnica D."/>
            <person name="Upadhyaya N."/>
            <person name="Rathjen J."/>
            <person name="Taylor J.M."/>
            <person name="Park R.F."/>
            <person name="Dodds P.N."/>
            <person name="Hirsch C.D."/>
            <person name="Kianian S.F."/>
            <person name="Figueroa M."/>
        </authorList>
    </citation>
    <scope>NUCLEOTIDE SEQUENCE [LARGE SCALE GENOMIC DNA]</scope>
    <source>
        <strain evidence="3">12NC29</strain>
        <strain evidence="2">12SD80</strain>
    </source>
</reference>
<dbReference type="EMBL" id="PGCJ01000790">
    <property type="protein sequence ID" value="PLW20913.1"/>
    <property type="molecule type" value="Genomic_DNA"/>
</dbReference>
<dbReference type="EMBL" id="PGCJ01000025">
    <property type="protein sequence ID" value="PLW56073.1"/>
    <property type="molecule type" value="Genomic_DNA"/>
</dbReference>
<evidence type="ECO:0000313" key="3">
    <source>
        <dbReference type="EMBL" id="PLW20913.1"/>
    </source>
</evidence>
<sequence>MAVCKFFYAFITITLIARSCLSATGSRPATLAPLISCSTSASLSASDCKSASNMLTYNTDKTFKARDKEIKNSGGCSILVNRYTKGAVTKAQIDAAAGIMQQPNKANSFDYQVELNVIWS</sequence>
<evidence type="ECO:0000313" key="5">
    <source>
        <dbReference type="EMBL" id="PLW56073.1"/>
    </source>
</evidence>
<proteinExistence type="predicted"/>
<feature type="signal peptide" evidence="1">
    <location>
        <begin position="1"/>
        <end position="22"/>
    </location>
</feature>
<evidence type="ECO:0000256" key="1">
    <source>
        <dbReference type="SAM" id="SignalP"/>
    </source>
</evidence>
<dbReference type="Proteomes" id="UP000235392">
    <property type="component" value="Unassembled WGS sequence"/>
</dbReference>
<protein>
    <submittedName>
        <fullName evidence="2">Uncharacterized protein</fullName>
    </submittedName>
</protein>
<name>A0A2N5SA34_9BASI</name>
<gene>
    <name evidence="5" type="ORF">PCANC_03902</name>
    <name evidence="3" type="ORF">PCANC_08663</name>
    <name evidence="4" type="ORF">PCASD_02669</name>
    <name evidence="2" type="ORF">PCASD_22580</name>
</gene>
<keyword evidence="6" id="KW-1185">Reference proteome</keyword>
<dbReference type="Proteomes" id="UP000235388">
    <property type="component" value="Unassembled WGS sequence"/>
</dbReference>
<organism evidence="2 7">
    <name type="scientific">Puccinia coronata f. sp. avenae</name>
    <dbReference type="NCBI Taxonomy" id="200324"/>
    <lineage>
        <taxon>Eukaryota</taxon>
        <taxon>Fungi</taxon>
        <taxon>Dikarya</taxon>
        <taxon>Basidiomycota</taxon>
        <taxon>Pucciniomycotina</taxon>
        <taxon>Pucciniomycetes</taxon>
        <taxon>Pucciniales</taxon>
        <taxon>Pucciniaceae</taxon>
        <taxon>Puccinia</taxon>
    </lineage>
</organism>
<comment type="caution">
    <text evidence="2">The sequence shown here is derived from an EMBL/GenBank/DDBJ whole genome shotgun (WGS) entry which is preliminary data.</text>
</comment>
<dbReference type="AlphaFoldDB" id="A0A2N5SA34"/>
<feature type="chain" id="PRO_5015083515" evidence="1">
    <location>
        <begin position="23"/>
        <end position="120"/>
    </location>
</feature>
<keyword evidence="1" id="KW-0732">Signal</keyword>
<dbReference type="EMBL" id="PGCI01000017">
    <property type="protein sequence ID" value="PLW49324.1"/>
    <property type="molecule type" value="Genomic_DNA"/>
</dbReference>
<evidence type="ECO:0000313" key="2">
    <source>
        <dbReference type="EMBL" id="PLW10089.1"/>
    </source>
</evidence>
<evidence type="ECO:0000313" key="6">
    <source>
        <dbReference type="Proteomes" id="UP000235388"/>
    </source>
</evidence>